<organism evidence="1 2">
    <name type="scientific">Streptomyces sulfonofaciens</name>
    <dbReference type="NCBI Taxonomy" id="68272"/>
    <lineage>
        <taxon>Bacteria</taxon>
        <taxon>Bacillati</taxon>
        <taxon>Actinomycetota</taxon>
        <taxon>Actinomycetes</taxon>
        <taxon>Kitasatosporales</taxon>
        <taxon>Streptomycetaceae</taxon>
        <taxon>Streptomyces</taxon>
    </lineage>
</organism>
<dbReference type="InterPro" id="IPR015943">
    <property type="entry name" value="WD40/YVTN_repeat-like_dom_sf"/>
</dbReference>
<dbReference type="PANTHER" id="PTHR19879:SF9">
    <property type="entry name" value="TRANSCRIPTION INITIATION FACTOR TFIID SUBUNIT 5"/>
    <property type="match status" value="1"/>
</dbReference>
<dbReference type="Gene3D" id="2.130.10.10">
    <property type="entry name" value="YVTN repeat-like/Quinoprotein amine dehydrogenase"/>
    <property type="match status" value="1"/>
</dbReference>
<dbReference type="EMBL" id="BNCD01000045">
    <property type="protein sequence ID" value="GHH88895.1"/>
    <property type="molecule type" value="Genomic_DNA"/>
</dbReference>
<keyword evidence="2" id="KW-1185">Reference proteome</keyword>
<evidence type="ECO:0000313" key="1">
    <source>
        <dbReference type="EMBL" id="GHH88895.1"/>
    </source>
</evidence>
<proteinExistence type="predicted"/>
<evidence type="ECO:0008006" key="3">
    <source>
        <dbReference type="Google" id="ProtNLM"/>
    </source>
</evidence>
<dbReference type="AlphaFoldDB" id="A0A919GQ44"/>
<reference evidence="1" key="2">
    <citation type="submission" date="2020-09" db="EMBL/GenBank/DDBJ databases">
        <authorList>
            <person name="Sun Q."/>
            <person name="Ohkuma M."/>
        </authorList>
    </citation>
    <scope>NUCLEOTIDE SEQUENCE</scope>
    <source>
        <strain evidence="1">JCM 5069</strain>
    </source>
</reference>
<evidence type="ECO:0000313" key="2">
    <source>
        <dbReference type="Proteomes" id="UP000603708"/>
    </source>
</evidence>
<dbReference type="SUPFAM" id="SSF50969">
    <property type="entry name" value="YVTN repeat-like/Quinoprotein amine dehydrogenase"/>
    <property type="match status" value="2"/>
</dbReference>
<accession>A0A919GQ44</accession>
<dbReference type="PANTHER" id="PTHR19879">
    <property type="entry name" value="TRANSCRIPTION INITIATION FACTOR TFIID"/>
    <property type="match status" value="1"/>
</dbReference>
<sequence length="501" mass="53656">MVAVAGMGGSVRVLGDTVRIVGDAFDDYGPGFGEALTITADGTRVLHFDGHRWLLRLWDVRTGELLGGMNRLSRRFAFSPGGRHALALTEEETVLRVDLATAAVHELGSAAAWGGGLLAVTDDDRVALCSSWQFGLQRWLLDDNRCVFTGVSDLGADVSVSADGRVALLSIPGGESVGVLWPPEPGPAAPWSYARPGSAARLIEDARTAEAVMDRAAALLDGARHAEAWDRLRMVRALPGYRRHPRLLPLWRRVGASTARSGFAGAWRTRTFERLVRGQAAITPDARRAIVGRYDGSVAVFDLMTGRATEAAEGHGCEIWSSVVCADGRHALTRSARGVHMVWELATARRVATVIVPDDGPVRLRQDGDSLVLRGEEDGPSFLWDRTGRRPLFAWPGGSVHTVALSGDVAATPTRDGGARVLDVRDGRLLRTARFRMAEGSGAIQAVASSDGCVVVAAQQFHPSGRGVIQLSSPELPNVGYQQASRDFVNCLALTPDGRLL</sequence>
<name>A0A919GQ44_9ACTN</name>
<protein>
    <recommendedName>
        <fullName evidence="3">WD40 repeat domain-containing protein</fullName>
    </recommendedName>
</protein>
<comment type="caution">
    <text evidence="1">The sequence shown here is derived from an EMBL/GenBank/DDBJ whole genome shotgun (WGS) entry which is preliminary data.</text>
</comment>
<dbReference type="InterPro" id="IPR011044">
    <property type="entry name" value="Quino_amine_DH_bsu"/>
</dbReference>
<dbReference type="Proteomes" id="UP000603708">
    <property type="component" value="Unassembled WGS sequence"/>
</dbReference>
<reference evidence="1" key="1">
    <citation type="journal article" date="2014" name="Int. J. Syst. Evol. Microbiol.">
        <title>Complete genome sequence of Corynebacterium casei LMG S-19264T (=DSM 44701T), isolated from a smear-ripened cheese.</title>
        <authorList>
            <consortium name="US DOE Joint Genome Institute (JGI-PGF)"/>
            <person name="Walter F."/>
            <person name="Albersmeier A."/>
            <person name="Kalinowski J."/>
            <person name="Ruckert C."/>
        </authorList>
    </citation>
    <scope>NUCLEOTIDE SEQUENCE</scope>
    <source>
        <strain evidence="1">JCM 5069</strain>
    </source>
</reference>
<gene>
    <name evidence="1" type="ORF">GCM10018793_70250</name>
</gene>